<evidence type="ECO:0000313" key="5">
    <source>
        <dbReference type="Proteomes" id="UP000295341"/>
    </source>
</evidence>
<dbReference type="Gene3D" id="3.20.20.450">
    <property type="entry name" value="EAL domain"/>
    <property type="match status" value="1"/>
</dbReference>
<proteinExistence type="predicted"/>
<dbReference type="SMART" id="SM00052">
    <property type="entry name" value="EAL"/>
    <property type="match status" value="1"/>
</dbReference>
<dbReference type="PROSITE" id="PS50883">
    <property type="entry name" value="EAL"/>
    <property type="match status" value="1"/>
</dbReference>
<dbReference type="InterPro" id="IPR052155">
    <property type="entry name" value="Biofilm_reg_signaling"/>
</dbReference>
<protein>
    <submittedName>
        <fullName evidence="4">Diguanylate cyclase (GGDEF)-like protein</fullName>
    </submittedName>
</protein>
<feature type="transmembrane region" description="Helical" evidence="1">
    <location>
        <begin position="27"/>
        <end position="44"/>
    </location>
</feature>
<dbReference type="InterPro" id="IPR000160">
    <property type="entry name" value="GGDEF_dom"/>
</dbReference>
<dbReference type="Gene3D" id="3.30.450.20">
    <property type="entry name" value="PAS domain"/>
    <property type="match status" value="3"/>
</dbReference>
<evidence type="ECO:0000259" key="2">
    <source>
        <dbReference type="PROSITE" id="PS50883"/>
    </source>
</evidence>
<dbReference type="InterPro" id="IPR001633">
    <property type="entry name" value="EAL_dom"/>
</dbReference>
<dbReference type="InterPro" id="IPR035919">
    <property type="entry name" value="EAL_sf"/>
</dbReference>
<evidence type="ECO:0000256" key="1">
    <source>
        <dbReference type="SAM" id="Phobius"/>
    </source>
</evidence>
<sequence length="1044" mass="114709">MSPNTPDVAVALEGPRLRTGQGLQAKLALLFILVTLVLAVSAWLTGRILVQSNIVGDTQRYQRESGLRLVHEMESRLEKAHVLAATLAELSTHGGDPAVWSQRVPALVTNSGLDELIAGVGWWPEPVAGAPRRSRFWIADGVGALQLRDDYNDPRTISYWEEPWYTPARYAAAGDCYWTLVYLERLSRRNVVGCTLPLRDTRGFAGSVTVLLQVAALDKILVDASAGQSGYVLLVDRDNHLIAASGPASAKFGTERPRNMAELAQRMPPFNTLALDLHQRDEKFLSRAVQSPLYDAALISRLKDGTHDSSRQEAESALALIWNASAAANREDIATVEELRIRDDALIGQDASATLFELALPYWKLVRVTPAREGMAGAQYFFTQTLVVVLGTLVITLVLIFAGLRMLVLRPLARMADKLSDARTLEESLHVQLDAGARNEFGVIGHWYNERVRQLRDTMDRVMSQQSQLVIEAGERTRADEQSLRLRERAAAVSTSISDAMAVVDARGMIEDMNVPAERLSGVLLRSARGKPCGEVLRLRLANQGGAAPDIAASIIGSSARIEYNDGLFLHVEGRPEREIQLVGSPLRGPGGRSLGAVLVFRGRETPVAAPKLVIDRRSVDAVTGLPTRAACDRRLRALLDSARLSKRTHALLVCDVDRLRQINDTLGLRAGDEVLVCVAETLVEIAPIADVFRLGGDSFALVMENCDPEEARRIGRSACETLAKTQFQWADRQISITASFGLLSFDGTAEHPMDLLRRASDAVAAAKQAGRNTLRVHEASMSRRETAVDESLWVRRMRAGLDEGLLHLTTQWIQPSDPLSREGAVFEVSLALEDEEGFWAETATFLPIAERTGMVAEIERWALRQTFEHLARSPDVTERLSFCCLPLSPQTVSEGATLELLAQLFQSHPDLPASRICFVLRETVLNEAPGPALTFCEAMRSLGCRVAADHFLARGVASVDLLRRLPAEFMRIDARHFVDVGGDALDQSIADSFMRLARTLQRRVIVTDIGDNVARDAWRNLGADYFQGLAIARPSPVVFTVNT</sequence>
<evidence type="ECO:0000313" key="4">
    <source>
        <dbReference type="EMBL" id="TDU32494.1"/>
    </source>
</evidence>
<dbReference type="PANTHER" id="PTHR44757:SF2">
    <property type="entry name" value="BIOFILM ARCHITECTURE MAINTENANCE PROTEIN MBAA"/>
    <property type="match status" value="1"/>
</dbReference>
<keyword evidence="1" id="KW-1133">Transmembrane helix</keyword>
<dbReference type="Pfam" id="PF00563">
    <property type="entry name" value="EAL"/>
    <property type="match status" value="1"/>
</dbReference>
<dbReference type="CDD" id="cd01949">
    <property type="entry name" value="GGDEF"/>
    <property type="match status" value="1"/>
</dbReference>
<keyword evidence="1" id="KW-0472">Membrane</keyword>
<evidence type="ECO:0000259" key="3">
    <source>
        <dbReference type="PROSITE" id="PS50887"/>
    </source>
</evidence>
<comment type="caution">
    <text evidence="4">The sequence shown here is derived from an EMBL/GenBank/DDBJ whole genome shotgun (WGS) entry which is preliminary data.</text>
</comment>
<dbReference type="OrthoDB" id="9787514at2"/>
<dbReference type="SUPFAM" id="SSF55785">
    <property type="entry name" value="PYP-like sensor domain (PAS domain)"/>
    <property type="match status" value="1"/>
</dbReference>
<name>A0A4R7PE65_9GAMM</name>
<organism evidence="4 5">
    <name type="scientific">Panacagrimonas perspica</name>
    <dbReference type="NCBI Taxonomy" id="381431"/>
    <lineage>
        <taxon>Bacteria</taxon>
        <taxon>Pseudomonadati</taxon>
        <taxon>Pseudomonadota</taxon>
        <taxon>Gammaproteobacteria</taxon>
        <taxon>Nevskiales</taxon>
        <taxon>Nevskiaceae</taxon>
        <taxon>Panacagrimonas</taxon>
    </lineage>
</organism>
<gene>
    <name evidence="4" type="ORF">DFR24_1892</name>
</gene>
<keyword evidence="1" id="KW-0812">Transmembrane</keyword>
<dbReference type="SMART" id="SM00267">
    <property type="entry name" value="GGDEF"/>
    <property type="match status" value="1"/>
</dbReference>
<dbReference type="InterPro" id="IPR043128">
    <property type="entry name" value="Rev_trsase/Diguanyl_cyclase"/>
</dbReference>
<dbReference type="InterPro" id="IPR035965">
    <property type="entry name" value="PAS-like_dom_sf"/>
</dbReference>
<dbReference type="Gene3D" id="3.30.70.270">
    <property type="match status" value="1"/>
</dbReference>
<dbReference type="Pfam" id="PF00990">
    <property type="entry name" value="GGDEF"/>
    <property type="match status" value="1"/>
</dbReference>
<dbReference type="InterPro" id="IPR029787">
    <property type="entry name" value="Nucleotide_cyclase"/>
</dbReference>
<dbReference type="SUPFAM" id="SSF141868">
    <property type="entry name" value="EAL domain-like"/>
    <property type="match status" value="1"/>
</dbReference>
<dbReference type="EMBL" id="SOBT01000008">
    <property type="protein sequence ID" value="TDU32494.1"/>
    <property type="molecule type" value="Genomic_DNA"/>
</dbReference>
<dbReference type="NCBIfam" id="TIGR00254">
    <property type="entry name" value="GGDEF"/>
    <property type="match status" value="1"/>
</dbReference>
<feature type="domain" description="EAL" evidence="2">
    <location>
        <begin position="791"/>
        <end position="1044"/>
    </location>
</feature>
<accession>A0A4R7PE65</accession>
<dbReference type="CDD" id="cd01948">
    <property type="entry name" value="EAL"/>
    <property type="match status" value="1"/>
</dbReference>
<reference evidence="4 5" key="1">
    <citation type="submission" date="2019-03" db="EMBL/GenBank/DDBJ databases">
        <title>Genomic Encyclopedia of Type Strains, Phase IV (KMG-IV): sequencing the most valuable type-strain genomes for metagenomic binning, comparative biology and taxonomic classification.</title>
        <authorList>
            <person name="Goeker M."/>
        </authorList>
    </citation>
    <scope>NUCLEOTIDE SEQUENCE [LARGE SCALE GENOMIC DNA]</scope>
    <source>
        <strain evidence="4 5">DSM 26377</strain>
    </source>
</reference>
<feature type="transmembrane region" description="Helical" evidence="1">
    <location>
        <begin position="386"/>
        <end position="408"/>
    </location>
</feature>
<dbReference type="RefSeq" id="WP_133880986.1">
    <property type="nucleotide sequence ID" value="NZ_MWIN01000001.1"/>
</dbReference>
<dbReference type="PROSITE" id="PS50887">
    <property type="entry name" value="GGDEF"/>
    <property type="match status" value="1"/>
</dbReference>
<feature type="domain" description="GGDEF" evidence="3">
    <location>
        <begin position="648"/>
        <end position="780"/>
    </location>
</feature>
<dbReference type="Proteomes" id="UP000295341">
    <property type="component" value="Unassembled WGS sequence"/>
</dbReference>
<keyword evidence="5" id="KW-1185">Reference proteome</keyword>
<dbReference type="PANTHER" id="PTHR44757">
    <property type="entry name" value="DIGUANYLATE CYCLASE DGCP"/>
    <property type="match status" value="1"/>
</dbReference>
<dbReference type="AlphaFoldDB" id="A0A4R7PE65"/>
<dbReference type="SUPFAM" id="SSF55073">
    <property type="entry name" value="Nucleotide cyclase"/>
    <property type="match status" value="1"/>
</dbReference>